<feature type="compositionally biased region" description="Basic and acidic residues" evidence="1">
    <location>
        <begin position="450"/>
        <end position="465"/>
    </location>
</feature>
<accession>A0A9P4THC3</accession>
<dbReference type="EMBL" id="SWKU01000007">
    <property type="protein sequence ID" value="KAF3005027.1"/>
    <property type="molecule type" value="Genomic_DNA"/>
</dbReference>
<reference evidence="3" key="1">
    <citation type="submission" date="2019-04" db="EMBL/GenBank/DDBJ databases">
        <title>Sequencing of skin fungus with MAO and IRED activity.</title>
        <authorList>
            <person name="Marsaioli A.J."/>
            <person name="Bonatto J.M.C."/>
            <person name="Reis Junior O."/>
        </authorList>
    </citation>
    <scope>NUCLEOTIDE SEQUENCE</scope>
    <source>
        <strain evidence="3">30M1</strain>
    </source>
</reference>
<dbReference type="GO" id="GO:0004197">
    <property type="term" value="F:cysteine-type endopeptidase activity"/>
    <property type="evidence" value="ECO:0007669"/>
    <property type="project" value="InterPro"/>
</dbReference>
<feature type="compositionally biased region" description="Basic and acidic residues" evidence="1">
    <location>
        <begin position="417"/>
        <end position="437"/>
    </location>
</feature>
<dbReference type="OrthoDB" id="4760831at2759"/>
<evidence type="ECO:0000259" key="2">
    <source>
        <dbReference type="Pfam" id="PF00656"/>
    </source>
</evidence>
<gene>
    <name evidence="3" type="ORF">E8E13_009027</name>
</gene>
<dbReference type="AlphaFoldDB" id="A0A9P4THC3"/>
<dbReference type="GO" id="GO:0006508">
    <property type="term" value="P:proteolysis"/>
    <property type="evidence" value="ECO:0007669"/>
    <property type="project" value="InterPro"/>
</dbReference>
<feature type="region of interest" description="Disordered" evidence="1">
    <location>
        <begin position="417"/>
        <end position="484"/>
    </location>
</feature>
<feature type="region of interest" description="Disordered" evidence="1">
    <location>
        <begin position="1"/>
        <end position="24"/>
    </location>
</feature>
<sequence length="484" mass="54606">MNNTPDSSLPVVRANELDGTSQQANPYSGQIIHAAIQVESIESVAQTVDAPSGEALVDGSSSAAGDEAEKERADEMRMWWNEAIAKNMNLPEGYEQVSVLIIKWADELDELKTKAEALELETLFRDRFHYHTETVELNVKGKAQLQLNSRVSSFAAEHNGPNNLLIVYYTGHGVYREDRKFLQLAACANPAVGKGLYQDAHANWNKAEDILRADEIDADVLTILDACYASNITKSASQTSKKFELLSACGLDQTTAAPGPNSFTRALIDVLKDLVAEYGDKPFNTFHVNQRVCMDARRRECPSHLWYRLHSDSNILLAPLKRTKPHDTQHKAIVARNPRGYLTLRFALRDETLNKEQIEVLTRSLAKAFENKKMVGLKKIDWIGIKSAKVSYFERVGLAMYAITQWKKFLARRREEKRDSRSQRLDDAMDVDMDLHRRSPLPSPTRKRSRDAPDDIRLTKRRSTDASEALMSPISNSSHVHEEN</sequence>
<dbReference type="InterPro" id="IPR011600">
    <property type="entry name" value="Pept_C14_caspase"/>
</dbReference>
<evidence type="ECO:0000313" key="3">
    <source>
        <dbReference type="EMBL" id="KAF3005027.1"/>
    </source>
</evidence>
<evidence type="ECO:0000313" key="4">
    <source>
        <dbReference type="Proteomes" id="UP000801428"/>
    </source>
</evidence>
<dbReference type="Gene3D" id="3.40.50.1460">
    <property type="match status" value="1"/>
</dbReference>
<dbReference type="Proteomes" id="UP000801428">
    <property type="component" value="Unassembled WGS sequence"/>
</dbReference>
<evidence type="ECO:0000256" key="1">
    <source>
        <dbReference type="SAM" id="MobiDB-lite"/>
    </source>
</evidence>
<comment type="caution">
    <text evidence="3">The sequence shown here is derived from an EMBL/GenBank/DDBJ whole genome shotgun (WGS) entry which is preliminary data.</text>
</comment>
<protein>
    <recommendedName>
        <fullName evidence="2">Peptidase C14 caspase domain-containing protein</fullName>
    </recommendedName>
</protein>
<keyword evidence="4" id="KW-1185">Reference proteome</keyword>
<organism evidence="3 4">
    <name type="scientific">Curvularia kusanoi</name>
    <name type="common">Cochliobolus kusanoi</name>
    <dbReference type="NCBI Taxonomy" id="90978"/>
    <lineage>
        <taxon>Eukaryota</taxon>
        <taxon>Fungi</taxon>
        <taxon>Dikarya</taxon>
        <taxon>Ascomycota</taxon>
        <taxon>Pezizomycotina</taxon>
        <taxon>Dothideomycetes</taxon>
        <taxon>Pleosporomycetidae</taxon>
        <taxon>Pleosporales</taxon>
        <taxon>Pleosporineae</taxon>
        <taxon>Pleosporaceae</taxon>
        <taxon>Curvularia</taxon>
    </lineage>
</organism>
<proteinExistence type="predicted"/>
<name>A0A9P4THC3_CURKU</name>
<dbReference type="Pfam" id="PF00656">
    <property type="entry name" value="Peptidase_C14"/>
    <property type="match status" value="1"/>
</dbReference>
<feature type="domain" description="Peptidase C14 caspase" evidence="2">
    <location>
        <begin position="113"/>
        <end position="273"/>
    </location>
</feature>